<keyword evidence="5" id="KW-0862">Zinc</keyword>
<feature type="transmembrane region" description="Helical" evidence="6">
    <location>
        <begin position="12"/>
        <end position="30"/>
    </location>
</feature>
<protein>
    <submittedName>
        <fullName evidence="7">Hemolysin</fullName>
    </submittedName>
</protein>
<dbReference type="PANTHER" id="PTHR20855:SF3">
    <property type="entry name" value="LD03007P"/>
    <property type="match status" value="1"/>
</dbReference>
<dbReference type="InterPro" id="IPR004254">
    <property type="entry name" value="AdipoR/HlyIII-related"/>
</dbReference>
<keyword evidence="5" id="KW-0479">Metal-binding</keyword>
<evidence type="ECO:0000256" key="5">
    <source>
        <dbReference type="PIRSR" id="PIRSR604254-1"/>
    </source>
</evidence>
<evidence type="ECO:0000256" key="6">
    <source>
        <dbReference type="SAM" id="Phobius"/>
    </source>
</evidence>
<dbReference type="RefSeq" id="WP_201350860.1">
    <property type="nucleotide sequence ID" value="NZ_AP024270.1"/>
</dbReference>
<evidence type="ECO:0000256" key="4">
    <source>
        <dbReference type="ARBA" id="ARBA00023136"/>
    </source>
</evidence>
<dbReference type="Pfam" id="PF03006">
    <property type="entry name" value="HlyIII"/>
    <property type="match status" value="1"/>
</dbReference>
<keyword evidence="3 6" id="KW-1133">Transmembrane helix</keyword>
<feature type="transmembrane region" description="Helical" evidence="6">
    <location>
        <begin position="123"/>
        <end position="141"/>
    </location>
</feature>
<evidence type="ECO:0000256" key="1">
    <source>
        <dbReference type="ARBA" id="ARBA00004141"/>
    </source>
</evidence>
<gene>
    <name evidence="7" type="ORF">TthHB5018_16000</name>
</gene>
<evidence type="ECO:0000256" key="2">
    <source>
        <dbReference type="ARBA" id="ARBA00022692"/>
    </source>
</evidence>
<proteinExistence type="predicted"/>
<dbReference type="AlphaFoldDB" id="A0A7R7YJM9"/>
<accession>A0A7R7YJM9</accession>
<keyword evidence="4 6" id="KW-0472">Membrane</keyword>
<keyword evidence="2 6" id="KW-0812">Transmembrane</keyword>
<reference evidence="8" key="1">
    <citation type="submission" date="2021-01" db="EMBL/GenBank/DDBJ databases">
        <title>Complete Genome Sequence of Thermus thermophilus Strain HB5018, Isolated from Mine Onsen Hot Spring.</title>
        <authorList>
            <person name="Miyazaki K."/>
            <person name="Moriya T."/>
            <person name="Nemoto N."/>
            <person name="Oshima T."/>
            <person name="Yura K."/>
            <person name="Bessho Y."/>
        </authorList>
    </citation>
    <scope>NUCLEOTIDE SEQUENCE [LARGE SCALE GENOMIC DNA]</scope>
    <source>
        <strain evidence="8">HB5018</strain>
    </source>
</reference>
<organism evidence="7 8">
    <name type="scientific">Thermus thermophilus</name>
    <dbReference type="NCBI Taxonomy" id="274"/>
    <lineage>
        <taxon>Bacteria</taxon>
        <taxon>Thermotogati</taxon>
        <taxon>Deinococcota</taxon>
        <taxon>Deinococci</taxon>
        <taxon>Thermales</taxon>
        <taxon>Thermaceae</taxon>
        <taxon>Thermus</taxon>
    </lineage>
</organism>
<evidence type="ECO:0000256" key="3">
    <source>
        <dbReference type="ARBA" id="ARBA00022989"/>
    </source>
</evidence>
<dbReference type="GO" id="GO:0046872">
    <property type="term" value="F:metal ion binding"/>
    <property type="evidence" value="ECO:0007669"/>
    <property type="project" value="UniProtKB-KW"/>
</dbReference>
<dbReference type="Proteomes" id="UP000596099">
    <property type="component" value="Chromosome"/>
</dbReference>
<feature type="transmembrane region" description="Helical" evidence="6">
    <location>
        <begin position="98"/>
        <end position="116"/>
    </location>
</feature>
<comment type="subcellular location">
    <subcellularLocation>
        <location evidence="1">Membrane</location>
        <topology evidence="1">Multi-pass membrane protein</topology>
    </subcellularLocation>
</comment>
<feature type="transmembrane region" description="Helical" evidence="6">
    <location>
        <begin position="69"/>
        <end position="86"/>
    </location>
</feature>
<feature type="transmembrane region" description="Helical" evidence="6">
    <location>
        <begin position="147"/>
        <end position="167"/>
    </location>
</feature>
<evidence type="ECO:0000313" key="7">
    <source>
        <dbReference type="EMBL" id="BCP66666.1"/>
    </source>
</evidence>
<dbReference type="EMBL" id="AP024270">
    <property type="protein sequence ID" value="BCP66666.1"/>
    <property type="molecule type" value="Genomic_DNA"/>
</dbReference>
<feature type="binding site" evidence="5">
    <location>
        <position position="182"/>
    </location>
    <ligand>
        <name>Zn(2+)</name>
        <dbReference type="ChEBI" id="CHEBI:29105"/>
    </ligand>
</feature>
<feature type="transmembrane region" description="Helical" evidence="6">
    <location>
        <begin position="36"/>
        <end position="57"/>
    </location>
</feature>
<feature type="binding site" evidence="5">
    <location>
        <position position="186"/>
    </location>
    <ligand>
        <name>Zn(2+)</name>
        <dbReference type="ChEBI" id="CHEBI:29105"/>
    </ligand>
</feature>
<dbReference type="PANTHER" id="PTHR20855">
    <property type="entry name" value="ADIPOR/PROGESTIN RECEPTOR-RELATED"/>
    <property type="match status" value="1"/>
</dbReference>
<evidence type="ECO:0000313" key="8">
    <source>
        <dbReference type="Proteomes" id="UP000596099"/>
    </source>
</evidence>
<feature type="transmembrane region" description="Helical" evidence="6">
    <location>
        <begin position="179"/>
        <end position="204"/>
    </location>
</feature>
<sequence length="205" mass="22555">MVREPFNALSHALGVPLALLGGLLLLLLAPREAWPALLAFGLTMALMFGASALYHTLKAEDRLLAWLRRLDHAAIFLFIAGSYTPFLAEGLEGGDKALALALVWGLALLGVGFRLVYLRAPRWLYTLAYLALGWLSLFFLPRLHLPLPTLALMALSGLSYTLGAWVYGTKRPDPWPGRVGFHGVWHVLVLLGSLFMYLAVLSLYT</sequence>
<feature type="binding site" evidence="5">
    <location>
        <position position="55"/>
    </location>
    <ligand>
        <name>Zn(2+)</name>
        <dbReference type="ChEBI" id="CHEBI:29105"/>
    </ligand>
</feature>
<name>A0A7R7YJM9_THETH</name>
<dbReference type="GO" id="GO:0016020">
    <property type="term" value="C:membrane"/>
    <property type="evidence" value="ECO:0007669"/>
    <property type="project" value="UniProtKB-SubCell"/>
</dbReference>